<sequence>MTGFIRPELRAQFWRWRETICGAALALIGLWAGIGPGGLVGALGWFLAAVGAGLAITGIQRGRFRGRASDGPGTVDVDEGQIVYFGPLTGGAMALGDLAELAILRTGVTAHWRLKSSTESLFIPLNADGSDALFDAFTTLPGLKVERMLRVLGETTAHDTVIWTRGPVRVPTDRLH</sequence>
<proteinExistence type="predicted"/>
<keyword evidence="1" id="KW-0812">Transmembrane</keyword>
<feature type="transmembrane region" description="Helical" evidence="1">
    <location>
        <begin position="16"/>
        <end position="34"/>
    </location>
</feature>
<dbReference type="OrthoDB" id="7851333at2"/>
<dbReference type="RefSeq" id="WP_136464554.1">
    <property type="nucleotide sequence ID" value="NZ_SRKY01000006.1"/>
</dbReference>
<evidence type="ECO:0000313" key="3">
    <source>
        <dbReference type="Proteomes" id="UP000306602"/>
    </source>
</evidence>
<evidence type="ECO:0000313" key="2">
    <source>
        <dbReference type="EMBL" id="THH34414.1"/>
    </source>
</evidence>
<organism evidence="2 3">
    <name type="scientific">Aliishimia ponticola</name>
    <dbReference type="NCBI Taxonomy" id="2499833"/>
    <lineage>
        <taxon>Bacteria</taxon>
        <taxon>Pseudomonadati</taxon>
        <taxon>Pseudomonadota</taxon>
        <taxon>Alphaproteobacteria</taxon>
        <taxon>Rhodobacterales</taxon>
        <taxon>Paracoccaceae</taxon>
        <taxon>Aliishimia</taxon>
    </lineage>
</organism>
<comment type="caution">
    <text evidence="2">The sequence shown here is derived from an EMBL/GenBank/DDBJ whole genome shotgun (WGS) entry which is preliminary data.</text>
</comment>
<dbReference type="EMBL" id="SRKY01000006">
    <property type="protein sequence ID" value="THH34414.1"/>
    <property type="molecule type" value="Genomic_DNA"/>
</dbReference>
<feature type="transmembrane region" description="Helical" evidence="1">
    <location>
        <begin position="40"/>
        <end position="59"/>
    </location>
</feature>
<evidence type="ECO:0000256" key="1">
    <source>
        <dbReference type="SAM" id="Phobius"/>
    </source>
</evidence>
<accession>A0A4S4N5P5</accession>
<keyword evidence="1" id="KW-0472">Membrane</keyword>
<dbReference type="Proteomes" id="UP000306602">
    <property type="component" value="Unassembled WGS sequence"/>
</dbReference>
<name>A0A4S4N5P5_9RHOB</name>
<keyword evidence="3" id="KW-1185">Reference proteome</keyword>
<protein>
    <submittedName>
        <fullName evidence="2">Uncharacterized protein</fullName>
    </submittedName>
</protein>
<gene>
    <name evidence="2" type="ORF">E4Z66_18430</name>
</gene>
<dbReference type="AlphaFoldDB" id="A0A4S4N5P5"/>
<reference evidence="2 3" key="1">
    <citation type="submission" date="2019-04" db="EMBL/GenBank/DDBJ databases">
        <title>Shimia ponticola sp. nov., isolated from seawater.</title>
        <authorList>
            <person name="Kim Y.-O."/>
            <person name="Yoon J.-H."/>
        </authorList>
    </citation>
    <scope>NUCLEOTIDE SEQUENCE [LARGE SCALE GENOMIC DNA]</scope>
    <source>
        <strain evidence="2 3">MYP11</strain>
    </source>
</reference>
<keyword evidence="1" id="KW-1133">Transmembrane helix</keyword>